<dbReference type="KEGG" id="kmn:HW532_08315"/>
<dbReference type="PANTHER" id="PTHR30004:SF3">
    <property type="entry name" value="4-HYDROXYTHREONINE-4-PHOSPHATE DEHYDROGENASE 2-RELATED"/>
    <property type="match status" value="1"/>
</dbReference>
<dbReference type="EMBL" id="CP058214">
    <property type="protein sequence ID" value="QPC42702.1"/>
    <property type="molecule type" value="Genomic_DNA"/>
</dbReference>
<dbReference type="GO" id="GO:0046872">
    <property type="term" value="F:metal ion binding"/>
    <property type="evidence" value="ECO:0007669"/>
    <property type="project" value="UniProtKB-KW"/>
</dbReference>
<reference evidence="4 5" key="1">
    <citation type="submission" date="2020-06" db="EMBL/GenBank/DDBJ databases">
        <title>Genome sequence of 2 isolates from Red Sea Mangroves.</title>
        <authorList>
            <person name="Sefrji F."/>
            <person name="Michoud G."/>
            <person name="Merlino G."/>
            <person name="Daffonchio D."/>
        </authorList>
    </citation>
    <scope>NUCLEOTIDE SEQUENCE [LARGE SCALE GENOMIC DNA]</scope>
    <source>
        <strain evidence="4 5">R1DC25</strain>
    </source>
</reference>
<dbReference type="GO" id="GO:0051287">
    <property type="term" value="F:NAD binding"/>
    <property type="evidence" value="ECO:0007669"/>
    <property type="project" value="InterPro"/>
</dbReference>
<dbReference type="GO" id="GO:0016491">
    <property type="term" value="F:oxidoreductase activity"/>
    <property type="evidence" value="ECO:0007669"/>
    <property type="project" value="UniProtKB-KW"/>
</dbReference>
<keyword evidence="1" id="KW-0479">Metal-binding</keyword>
<keyword evidence="2" id="KW-0560">Oxidoreductase</keyword>
<dbReference type="InterPro" id="IPR005255">
    <property type="entry name" value="PdxA_fam"/>
</dbReference>
<proteinExistence type="predicted"/>
<evidence type="ECO:0000256" key="1">
    <source>
        <dbReference type="ARBA" id="ARBA00022723"/>
    </source>
</evidence>
<keyword evidence="5" id="KW-1185">Reference proteome</keyword>
<accession>A0A7S8HBJ3</accession>
<dbReference type="RefSeq" id="WP_213163939.1">
    <property type="nucleotide sequence ID" value="NZ_CP058214.1"/>
</dbReference>
<dbReference type="SUPFAM" id="SSF53659">
    <property type="entry name" value="Isocitrate/Isopropylmalate dehydrogenase-like"/>
    <property type="match status" value="1"/>
</dbReference>
<evidence type="ECO:0000313" key="4">
    <source>
        <dbReference type="EMBL" id="QPC42702.1"/>
    </source>
</evidence>
<sequence length="342" mass="36529">MTTSLALVMGDPAGIGPELAVRLLAEKDLTRRARILVIGDERLIRQAAQANDVDLDLQTVRERQAARPGEAGPVLYDTANADPQAIAPGRACAEGGRSVLENLTTALDLARDGVVEAITFVPFNKQALRMAGNTFEDELGFITDYLGHEAPCAEFNVVDDIWNARVTSHVPLRAVADLITEERILDRLDLTVRALREAGIEEPRIAVAALNPHAGDGGAFGREDIDIVEPAVAKARARGLAVEGPFPSDTVYLRARAGEADAVLSMYHDQGQIAIKLIGFDRGVTVLAGLPVPVTTPAHGTAYDIVGKGTANLEPTRRAFAIACRMAESRRAALDGKPDRHG</sequence>
<protein>
    <submittedName>
        <fullName evidence="4">4-hydroxythreonine-4-phosphate dehydrogenase PdxA</fullName>
    </submittedName>
</protein>
<organism evidence="4 5">
    <name type="scientific">Kaustia mangrovi</name>
    <dbReference type="NCBI Taxonomy" id="2593653"/>
    <lineage>
        <taxon>Bacteria</taxon>
        <taxon>Pseudomonadati</taxon>
        <taxon>Pseudomonadota</taxon>
        <taxon>Alphaproteobacteria</taxon>
        <taxon>Hyphomicrobiales</taxon>
        <taxon>Parvibaculaceae</taxon>
        <taxon>Kaustia</taxon>
    </lineage>
</organism>
<dbReference type="PANTHER" id="PTHR30004">
    <property type="entry name" value="4-HYDROXYTHREONINE-4-PHOSPHATE DEHYDROGENASE"/>
    <property type="match status" value="1"/>
</dbReference>
<dbReference type="Proteomes" id="UP000593594">
    <property type="component" value="Chromosome"/>
</dbReference>
<dbReference type="AlphaFoldDB" id="A0A7S8HBJ3"/>
<evidence type="ECO:0000256" key="2">
    <source>
        <dbReference type="ARBA" id="ARBA00023002"/>
    </source>
</evidence>
<evidence type="ECO:0000313" key="5">
    <source>
        <dbReference type="Proteomes" id="UP000593594"/>
    </source>
</evidence>
<gene>
    <name evidence="4" type="ORF">HW532_08315</name>
</gene>
<name>A0A7S8HBJ3_9HYPH</name>
<keyword evidence="3" id="KW-0520">NAD</keyword>
<dbReference type="Gene3D" id="3.40.718.10">
    <property type="entry name" value="Isopropylmalate Dehydrogenase"/>
    <property type="match status" value="1"/>
</dbReference>
<dbReference type="Pfam" id="PF04166">
    <property type="entry name" value="PdxA"/>
    <property type="match status" value="1"/>
</dbReference>
<evidence type="ECO:0000256" key="3">
    <source>
        <dbReference type="ARBA" id="ARBA00023027"/>
    </source>
</evidence>